<accession>A0AAW0A575</accession>
<dbReference type="EMBL" id="JAWWNJ010000085">
    <property type="protein sequence ID" value="KAK7000970.1"/>
    <property type="molecule type" value="Genomic_DNA"/>
</dbReference>
<keyword evidence="2" id="KW-1185">Reference proteome</keyword>
<evidence type="ECO:0008006" key="3">
    <source>
        <dbReference type="Google" id="ProtNLM"/>
    </source>
</evidence>
<evidence type="ECO:0000313" key="2">
    <source>
        <dbReference type="Proteomes" id="UP001362999"/>
    </source>
</evidence>
<proteinExistence type="predicted"/>
<organism evidence="1 2">
    <name type="scientific">Favolaschia claudopus</name>
    <dbReference type="NCBI Taxonomy" id="2862362"/>
    <lineage>
        <taxon>Eukaryota</taxon>
        <taxon>Fungi</taxon>
        <taxon>Dikarya</taxon>
        <taxon>Basidiomycota</taxon>
        <taxon>Agaricomycotina</taxon>
        <taxon>Agaricomycetes</taxon>
        <taxon>Agaricomycetidae</taxon>
        <taxon>Agaricales</taxon>
        <taxon>Marasmiineae</taxon>
        <taxon>Mycenaceae</taxon>
        <taxon>Favolaschia</taxon>
    </lineage>
</organism>
<comment type="caution">
    <text evidence="1">The sequence shown here is derived from an EMBL/GenBank/DDBJ whole genome shotgun (WGS) entry which is preliminary data.</text>
</comment>
<dbReference type="AlphaFoldDB" id="A0AAW0A575"/>
<sequence>MPVFPPELEREIFEICALSQPPTIITLLLVAQRVKYWIEPLLYRTMALEYPNKARRNFTSDFVLSAIRAQTPIFLQQSIRHLAFCKTNDDLDAKADIILAACPRVENLLILELPYKRVQCCFDLPKKAILKHLHAHHTTKLAARPRSQATRPPLNL</sequence>
<name>A0AAW0A575_9AGAR</name>
<reference evidence="1 2" key="1">
    <citation type="journal article" date="2024" name="J Genomics">
        <title>Draft genome sequencing and assembly of Favolaschia claudopus CIRM-BRFM 2984 isolated from oak limbs.</title>
        <authorList>
            <person name="Navarro D."/>
            <person name="Drula E."/>
            <person name="Chaduli D."/>
            <person name="Cazenave R."/>
            <person name="Ahrendt S."/>
            <person name="Wang J."/>
            <person name="Lipzen A."/>
            <person name="Daum C."/>
            <person name="Barry K."/>
            <person name="Grigoriev I.V."/>
            <person name="Favel A."/>
            <person name="Rosso M.N."/>
            <person name="Martin F."/>
        </authorList>
    </citation>
    <scope>NUCLEOTIDE SEQUENCE [LARGE SCALE GENOMIC DNA]</scope>
    <source>
        <strain evidence="1 2">CIRM-BRFM 2984</strain>
    </source>
</reference>
<gene>
    <name evidence="1" type="ORF">R3P38DRAFT_1800900</name>
</gene>
<protein>
    <recommendedName>
        <fullName evidence="3">F-box domain-containing protein</fullName>
    </recommendedName>
</protein>
<dbReference type="Proteomes" id="UP001362999">
    <property type="component" value="Unassembled WGS sequence"/>
</dbReference>
<evidence type="ECO:0000313" key="1">
    <source>
        <dbReference type="EMBL" id="KAK7000970.1"/>
    </source>
</evidence>